<evidence type="ECO:0008006" key="7">
    <source>
        <dbReference type="Google" id="ProtNLM"/>
    </source>
</evidence>
<keyword evidence="2" id="KW-0732">Signal</keyword>
<protein>
    <recommendedName>
        <fullName evidence="7">Glycine-rich protein</fullName>
    </recommendedName>
</protein>
<feature type="compositionally biased region" description="Gly residues" evidence="1">
    <location>
        <begin position="66"/>
        <end position="81"/>
    </location>
</feature>
<feature type="signal peptide" evidence="2">
    <location>
        <begin position="1"/>
        <end position="24"/>
    </location>
</feature>
<dbReference type="EMBL" id="CCND01000051">
    <property type="protein sequence ID" value="CDX63226.1"/>
    <property type="molecule type" value="Genomic_DNA"/>
</dbReference>
<evidence type="ECO:0000313" key="5">
    <source>
        <dbReference type="Proteomes" id="UP000045285"/>
    </source>
</evidence>
<dbReference type="EMBL" id="CCMZ01000067">
    <property type="protein sequence ID" value="CDX27627.1"/>
    <property type="molecule type" value="Genomic_DNA"/>
</dbReference>
<evidence type="ECO:0000256" key="2">
    <source>
        <dbReference type="SAM" id="SignalP"/>
    </source>
</evidence>
<evidence type="ECO:0000313" key="6">
    <source>
        <dbReference type="Proteomes" id="UP000182888"/>
    </source>
</evidence>
<dbReference type="AlphaFoldDB" id="A0A090EC14"/>
<evidence type="ECO:0000256" key="1">
    <source>
        <dbReference type="SAM" id="MobiDB-lite"/>
    </source>
</evidence>
<gene>
    <name evidence="4" type="ORF">MPL1032_80200</name>
    <name evidence="3" type="ORF">MPL3356_70111</name>
</gene>
<reference evidence="3" key="4">
    <citation type="submission" date="2014-08" db="EMBL/GenBank/DDBJ databases">
        <authorList>
            <person name="Moulin Lionel"/>
        </authorList>
    </citation>
    <scope>NUCLEOTIDE SEQUENCE [LARGE SCALE GENOMIC DNA]</scope>
</reference>
<proteinExistence type="predicted"/>
<feature type="region of interest" description="Disordered" evidence="1">
    <location>
        <begin position="56"/>
        <end position="81"/>
    </location>
</feature>
<dbReference type="Proteomes" id="UP000182888">
    <property type="component" value="Unassembled WGS sequence"/>
</dbReference>
<accession>A0A090EC14</accession>
<feature type="chain" id="PRO_5014218997" description="Glycine-rich protein" evidence="2">
    <location>
        <begin position="25"/>
        <end position="81"/>
    </location>
</feature>
<keyword evidence="5" id="KW-1185">Reference proteome</keyword>
<organism evidence="3 5">
    <name type="scientific">Mesorhizobium plurifarium</name>
    <dbReference type="NCBI Taxonomy" id="69974"/>
    <lineage>
        <taxon>Bacteria</taxon>
        <taxon>Pseudomonadati</taxon>
        <taxon>Pseudomonadota</taxon>
        <taxon>Alphaproteobacteria</taxon>
        <taxon>Hyphomicrobiales</taxon>
        <taxon>Phyllobacteriaceae</taxon>
        <taxon>Mesorhizobium</taxon>
    </lineage>
</organism>
<dbReference type="Proteomes" id="UP000045285">
    <property type="component" value="Unassembled WGS sequence"/>
</dbReference>
<reference evidence="6" key="2">
    <citation type="submission" date="2014-08" db="EMBL/GenBank/DDBJ databases">
        <authorList>
            <person name="Edwards T."/>
        </authorList>
    </citation>
    <scope>NUCLEOTIDE SEQUENCE [LARGE SCALE GENOMIC DNA]</scope>
</reference>
<reference evidence="5" key="3">
    <citation type="submission" date="2014-08" db="EMBL/GenBank/DDBJ databases">
        <authorList>
            <person name="Moulin L."/>
        </authorList>
    </citation>
    <scope>NUCLEOTIDE SEQUENCE [LARGE SCALE GENOMIC DNA]</scope>
</reference>
<evidence type="ECO:0000313" key="4">
    <source>
        <dbReference type="EMBL" id="CDX63226.1"/>
    </source>
</evidence>
<name>A0A090EC14_MESPL</name>
<sequence>MTAFLRNTLLAAVAVSALTGSALADETVKSCAQKNLNDLWSGHCCGAGDASCMGGHGRGGDHDNGGRGSPNGGSTNGAGKP</sequence>
<evidence type="ECO:0000313" key="3">
    <source>
        <dbReference type="EMBL" id="CDX27627.1"/>
    </source>
</evidence>
<reference evidence="4" key="1">
    <citation type="submission" date="2014-08" db="EMBL/GenBank/DDBJ databases">
        <title>DNA barcoding of Bradysia (Diptera: Sciaridae) for detection of the immature stages on agricultural crops.</title>
        <authorList>
            <person name="Shin S."/>
            <person name="Jung S."/>
            <person name="Heller K."/>
            <person name="Menzel F."/>
            <person name="Hong T.-K."/>
            <person name="Lee H."/>
            <person name="Lee S."/>
        </authorList>
    </citation>
    <scope>NUCLEOTIDE SEQUENCE</scope>
</reference>